<dbReference type="EMBL" id="LT670849">
    <property type="protein sequence ID" value="SHN71075.1"/>
    <property type="molecule type" value="Genomic_DNA"/>
</dbReference>
<dbReference type="InterPro" id="IPR019734">
    <property type="entry name" value="TPR_rpt"/>
</dbReference>
<evidence type="ECO:0000313" key="3">
    <source>
        <dbReference type="Proteomes" id="UP000184096"/>
    </source>
</evidence>
<dbReference type="InterPro" id="IPR052384">
    <property type="entry name" value="TMTC_O-mannosyltransferase"/>
</dbReference>
<gene>
    <name evidence="2" type="ORF">SAMN05444170_1923</name>
</gene>
<name>A0A1M7TK35_9BRAD</name>
<dbReference type="PROSITE" id="PS50005">
    <property type="entry name" value="TPR"/>
    <property type="match status" value="2"/>
</dbReference>
<dbReference type="RefSeq" id="WP_156898462.1">
    <property type="nucleotide sequence ID" value="NZ_LT670849.1"/>
</dbReference>
<dbReference type="SMART" id="SM00028">
    <property type="entry name" value="TPR"/>
    <property type="match status" value="4"/>
</dbReference>
<dbReference type="GO" id="GO:0035269">
    <property type="term" value="P:protein O-linked glycosylation via mannose"/>
    <property type="evidence" value="ECO:0007669"/>
    <property type="project" value="TreeGrafter"/>
</dbReference>
<dbReference type="AlphaFoldDB" id="A0A1M7TK35"/>
<dbReference type="SUPFAM" id="SSF48452">
    <property type="entry name" value="TPR-like"/>
    <property type="match status" value="1"/>
</dbReference>
<dbReference type="PANTHER" id="PTHR44216">
    <property type="entry name" value="PROTEIN O-MANNOSYL-TRANSFERASE TMTC2"/>
    <property type="match status" value="1"/>
</dbReference>
<proteinExistence type="predicted"/>
<accession>A0A1M7TK35</accession>
<keyword evidence="1" id="KW-0802">TPR repeat</keyword>
<dbReference type="InterPro" id="IPR011990">
    <property type="entry name" value="TPR-like_helical_dom_sf"/>
</dbReference>
<dbReference type="Pfam" id="PF14559">
    <property type="entry name" value="TPR_19"/>
    <property type="match status" value="1"/>
</dbReference>
<organism evidence="2 3">
    <name type="scientific">Bradyrhizobium erythrophlei</name>
    <dbReference type="NCBI Taxonomy" id="1437360"/>
    <lineage>
        <taxon>Bacteria</taxon>
        <taxon>Pseudomonadati</taxon>
        <taxon>Pseudomonadota</taxon>
        <taxon>Alphaproteobacteria</taxon>
        <taxon>Hyphomicrobiales</taxon>
        <taxon>Nitrobacteraceae</taxon>
        <taxon>Bradyrhizobium</taxon>
    </lineage>
</organism>
<dbReference type="Pfam" id="PF13432">
    <property type="entry name" value="TPR_16"/>
    <property type="match status" value="1"/>
</dbReference>
<dbReference type="SUPFAM" id="SSF56059">
    <property type="entry name" value="Glutathione synthetase ATP-binding domain-like"/>
    <property type="match status" value="1"/>
</dbReference>
<reference evidence="3" key="1">
    <citation type="submission" date="2016-11" db="EMBL/GenBank/DDBJ databases">
        <authorList>
            <person name="Varghese N."/>
            <person name="Submissions S."/>
        </authorList>
    </citation>
    <scope>NUCLEOTIDE SEQUENCE [LARGE SCALE GENOMIC DNA]</scope>
    <source>
        <strain evidence="3">GAS401</strain>
    </source>
</reference>
<dbReference type="Gene3D" id="1.25.40.10">
    <property type="entry name" value="Tetratricopeptide repeat domain"/>
    <property type="match status" value="2"/>
</dbReference>
<feature type="repeat" description="TPR" evidence="1">
    <location>
        <begin position="164"/>
        <end position="197"/>
    </location>
</feature>
<evidence type="ECO:0000313" key="2">
    <source>
        <dbReference type="EMBL" id="SHN71075.1"/>
    </source>
</evidence>
<feature type="repeat" description="TPR" evidence="1">
    <location>
        <begin position="96"/>
        <end position="129"/>
    </location>
</feature>
<dbReference type="PANTHER" id="PTHR44216:SF3">
    <property type="entry name" value="PROTEIN O-MANNOSYL-TRANSFERASE TMTC2"/>
    <property type="match status" value="1"/>
</dbReference>
<dbReference type="Proteomes" id="UP000184096">
    <property type="component" value="Chromosome I"/>
</dbReference>
<evidence type="ECO:0000256" key="1">
    <source>
        <dbReference type="PROSITE-ProRule" id="PRU00339"/>
    </source>
</evidence>
<keyword evidence="3" id="KW-1185">Reference proteome</keyword>
<dbReference type="OrthoDB" id="460582at2"/>
<protein>
    <submittedName>
        <fullName evidence="2">Tetratricopeptide repeat-containing protein</fullName>
    </submittedName>
</protein>
<sequence length="550" mass="60262">MQTSAPAGVSPDNDVTSSAAQQQLRLGLDLYKQGRAADAIAAFRHGLAEAEKSGTESTEIVSELHSKLGNVAAASGDVGLASASYQAALTIAPHLTNCWCSFGDLHLRCGQHQSAIELYLQALRINPRHWAARANMVQALMAAKQYLVAKAILIELKGERPQDARIHHLLGKTLFELNEIGPAIESFQEAVALNPQDAESINWIGALRQAAGDDKAAQQAYAEAARIEPLIRRPAARQPAEFRVLALYAPFGGNTPTEYLFENAFFDTDTLSLFPDRDYDTAALGENIHLVINLVSDADQTGDLLPLAADLVDRFGLPTVNHPRKVAQTTRDAVAKLLGGIPHCRVPQALRLKAGSDHSEAALEAMLPFTSSCLARPVGTHGGDDFEKVEDLAGLSAFLSQRADHDHYLIEYIDYLSADGHFRKYRFIFVDDQVLPYHLCIGSDWKLHHINTDMAHHAWMQQEEAAFLGDAGAVFGQAQMQALHDIRARMGLDYFGIDCGLDRDGNVVVFEVNASMLVHARNEGFLYKTPAVERIKSAYDAMLRKLVKPR</sequence>
<dbReference type="GO" id="GO:0000030">
    <property type="term" value="F:mannosyltransferase activity"/>
    <property type="evidence" value="ECO:0007669"/>
    <property type="project" value="TreeGrafter"/>
</dbReference>